<organism evidence="1">
    <name type="scientific">Anguilla anguilla</name>
    <name type="common">European freshwater eel</name>
    <name type="synonym">Muraena anguilla</name>
    <dbReference type="NCBI Taxonomy" id="7936"/>
    <lineage>
        <taxon>Eukaryota</taxon>
        <taxon>Metazoa</taxon>
        <taxon>Chordata</taxon>
        <taxon>Craniata</taxon>
        <taxon>Vertebrata</taxon>
        <taxon>Euteleostomi</taxon>
        <taxon>Actinopterygii</taxon>
        <taxon>Neopterygii</taxon>
        <taxon>Teleostei</taxon>
        <taxon>Anguilliformes</taxon>
        <taxon>Anguillidae</taxon>
        <taxon>Anguilla</taxon>
    </lineage>
</organism>
<evidence type="ECO:0000313" key="1">
    <source>
        <dbReference type="EMBL" id="JAH02222.1"/>
    </source>
</evidence>
<name>A0A0E9PD75_ANGAN</name>
<accession>A0A0E9PD75</accession>
<sequence length="30" mass="3592">MIVSQLLNTGSVRYNYLFVTAISSRERYFY</sequence>
<reference evidence="1" key="1">
    <citation type="submission" date="2014-11" db="EMBL/GenBank/DDBJ databases">
        <authorList>
            <person name="Amaro Gonzalez C."/>
        </authorList>
    </citation>
    <scope>NUCLEOTIDE SEQUENCE</scope>
</reference>
<dbReference type="AlphaFoldDB" id="A0A0E9PD75"/>
<dbReference type="EMBL" id="GBXM01106355">
    <property type="protein sequence ID" value="JAH02222.1"/>
    <property type="molecule type" value="Transcribed_RNA"/>
</dbReference>
<proteinExistence type="predicted"/>
<protein>
    <submittedName>
        <fullName evidence="1">Uncharacterized protein</fullName>
    </submittedName>
</protein>
<reference evidence="1" key="2">
    <citation type="journal article" date="2015" name="Fish Shellfish Immunol.">
        <title>Early steps in the European eel (Anguilla anguilla)-Vibrio vulnificus interaction in the gills: Role of the RtxA13 toxin.</title>
        <authorList>
            <person name="Callol A."/>
            <person name="Pajuelo D."/>
            <person name="Ebbesson L."/>
            <person name="Teles M."/>
            <person name="MacKenzie S."/>
            <person name="Amaro C."/>
        </authorList>
    </citation>
    <scope>NUCLEOTIDE SEQUENCE</scope>
</reference>